<reference evidence="1" key="1">
    <citation type="submission" date="2021-03" db="EMBL/GenBank/DDBJ databases">
        <authorList>
            <person name="Kim M.K."/>
        </authorList>
    </citation>
    <scope>NUCLEOTIDE SEQUENCE</scope>
    <source>
        <strain evidence="1">BT186</strain>
    </source>
</reference>
<evidence type="ECO:0000313" key="2">
    <source>
        <dbReference type="Proteomes" id="UP000664144"/>
    </source>
</evidence>
<protein>
    <submittedName>
        <fullName evidence="1">Uncharacterized protein</fullName>
    </submittedName>
</protein>
<comment type="caution">
    <text evidence="1">The sequence shown here is derived from an EMBL/GenBank/DDBJ whole genome shotgun (WGS) entry which is preliminary data.</text>
</comment>
<dbReference type="RefSeq" id="WP_206984106.1">
    <property type="nucleotide sequence ID" value="NZ_JAFLQZ010000004.1"/>
</dbReference>
<organism evidence="1 2">
    <name type="scientific">Hymenobacter telluris</name>
    <dbReference type="NCBI Taxonomy" id="2816474"/>
    <lineage>
        <taxon>Bacteria</taxon>
        <taxon>Pseudomonadati</taxon>
        <taxon>Bacteroidota</taxon>
        <taxon>Cytophagia</taxon>
        <taxon>Cytophagales</taxon>
        <taxon>Hymenobacteraceae</taxon>
        <taxon>Hymenobacter</taxon>
    </lineage>
</organism>
<accession>A0A939EVZ0</accession>
<sequence>MGKQLSRWAKPHQGDKNAGKSVATMRLYRAGNGFFTTNLFKKLLDRHAELAEASLPLRCNGSDKAVEMLRQAQHDPTLCFSDFLNSFYYKPAAVAQLELLILFGLLLR</sequence>
<evidence type="ECO:0000313" key="1">
    <source>
        <dbReference type="EMBL" id="MBO0358189.1"/>
    </source>
</evidence>
<gene>
    <name evidence="1" type="ORF">J0X19_09560</name>
</gene>
<name>A0A939EVZ0_9BACT</name>
<keyword evidence="2" id="KW-1185">Reference proteome</keyword>
<proteinExistence type="predicted"/>
<dbReference type="EMBL" id="JAFLQZ010000004">
    <property type="protein sequence ID" value="MBO0358189.1"/>
    <property type="molecule type" value="Genomic_DNA"/>
</dbReference>
<dbReference type="Proteomes" id="UP000664144">
    <property type="component" value="Unassembled WGS sequence"/>
</dbReference>
<dbReference type="AlphaFoldDB" id="A0A939EVZ0"/>